<dbReference type="GO" id="GO:0016491">
    <property type="term" value="F:oxidoreductase activity"/>
    <property type="evidence" value="ECO:0007669"/>
    <property type="project" value="UniProtKB-KW"/>
</dbReference>
<dbReference type="PANTHER" id="PTHR43157:SF31">
    <property type="entry name" value="PHOSPHATIDYLINOSITOL-GLYCAN BIOSYNTHESIS CLASS F PROTEIN"/>
    <property type="match status" value="1"/>
</dbReference>
<evidence type="ECO:0008006" key="4">
    <source>
        <dbReference type="Google" id="ProtNLM"/>
    </source>
</evidence>
<dbReference type="EMBL" id="MEYH01000100">
    <property type="protein sequence ID" value="OGD13796.1"/>
    <property type="molecule type" value="Genomic_DNA"/>
</dbReference>
<proteinExistence type="predicted"/>
<dbReference type="PANTHER" id="PTHR43157">
    <property type="entry name" value="PHOSPHATIDYLINOSITOL-GLYCAN BIOSYNTHESIS CLASS F PROTEIN-RELATED"/>
    <property type="match status" value="1"/>
</dbReference>
<protein>
    <recommendedName>
        <fullName evidence="4">Short-chain dehydrogenase</fullName>
    </recommendedName>
</protein>
<name>A0A1F5A6M9_9BACT</name>
<reference evidence="2 3" key="1">
    <citation type="journal article" date="2016" name="Nat. Commun.">
        <title>Thousands of microbial genomes shed light on interconnected biogeochemical processes in an aquifer system.</title>
        <authorList>
            <person name="Anantharaman K."/>
            <person name="Brown C.T."/>
            <person name="Hug L.A."/>
            <person name="Sharon I."/>
            <person name="Castelle C.J."/>
            <person name="Probst A.J."/>
            <person name="Thomas B.C."/>
            <person name="Singh A."/>
            <person name="Wilkins M.J."/>
            <person name="Karaoz U."/>
            <person name="Brodie E.L."/>
            <person name="Williams K.H."/>
            <person name="Hubbard S.S."/>
            <person name="Banfield J.F."/>
        </authorList>
    </citation>
    <scope>NUCLEOTIDE SEQUENCE [LARGE SCALE GENOMIC DNA]</scope>
</reference>
<dbReference type="STRING" id="1797291.A2V47_00640"/>
<dbReference type="Pfam" id="PF00106">
    <property type="entry name" value="adh_short"/>
    <property type="match status" value="1"/>
</dbReference>
<organism evidence="2 3">
    <name type="scientific">Candidatus Sediminicultor quintus</name>
    <dbReference type="NCBI Taxonomy" id="1797291"/>
    <lineage>
        <taxon>Bacteria</taxon>
        <taxon>Pseudomonadati</taxon>
        <taxon>Atribacterota</taxon>
        <taxon>Candidatus Phoenicimicrobiia</taxon>
        <taxon>Candidatus Pheonicimicrobiales</taxon>
        <taxon>Candidatus Phoenicimicrobiaceae</taxon>
        <taxon>Candidatus Sediminicultor</taxon>
    </lineage>
</organism>
<dbReference type="Gene3D" id="3.40.50.720">
    <property type="entry name" value="NAD(P)-binding Rossmann-like Domain"/>
    <property type="match status" value="1"/>
</dbReference>
<evidence type="ECO:0000313" key="3">
    <source>
        <dbReference type="Proteomes" id="UP000177701"/>
    </source>
</evidence>
<dbReference type="AlphaFoldDB" id="A0A1F5A6M9"/>
<dbReference type="PRINTS" id="PR00081">
    <property type="entry name" value="GDHRDH"/>
</dbReference>
<comment type="caution">
    <text evidence="2">The sequence shown here is derived from an EMBL/GenBank/DDBJ whole genome shotgun (WGS) entry which is preliminary data.</text>
</comment>
<dbReference type="InterPro" id="IPR002347">
    <property type="entry name" value="SDR_fam"/>
</dbReference>
<accession>A0A1F5A6M9</accession>
<gene>
    <name evidence="2" type="ORF">A2V47_00640</name>
</gene>
<dbReference type="InterPro" id="IPR036291">
    <property type="entry name" value="NAD(P)-bd_dom_sf"/>
</dbReference>
<evidence type="ECO:0000256" key="1">
    <source>
        <dbReference type="ARBA" id="ARBA00023002"/>
    </source>
</evidence>
<sequence length="295" mass="33173">MMANNRAEQHHCDVNLKGKRCVLTGTTSGVGWEAAKTLAAHQASIVMINRNQEKSEKACEIIRSTYHVECDYLIADFTNLEEVHKAADYLNHSDWQIDILINNAGMYCTRKTYTKDHLETVFCVDHLASFILTYKLMEKLKKNPSSRIIQVNSQGHRFNGLNISDLNWDKRYYTGLRGYGASKTAQLLTVWEFADLLKGSGVTINAMHPGGVKSAIGENNGPLYRWYKHHFVTKFLADPSISGQALHYLAAAPELSEVSGQYFNLTLVEKPSPHALDREIGKEIWSISKKIAGLL</sequence>
<dbReference type="SUPFAM" id="SSF51735">
    <property type="entry name" value="NAD(P)-binding Rossmann-fold domains"/>
    <property type="match status" value="1"/>
</dbReference>
<dbReference type="Proteomes" id="UP000177701">
    <property type="component" value="Unassembled WGS sequence"/>
</dbReference>
<keyword evidence="1" id="KW-0560">Oxidoreductase</keyword>
<evidence type="ECO:0000313" key="2">
    <source>
        <dbReference type="EMBL" id="OGD13796.1"/>
    </source>
</evidence>